<dbReference type="EMBL" id="BJYV01000001">
    <property type="protein sequence ID" value="GEO19940.1"/>
    <property type="molecule type" value="Genomic_DNA"/>
</dbReference>
<organism evidence="2 3">
    <name type="scientific">Cyclobacterium qasimii</name>
    <dbReference type="NCBI Taxonomy" id="1350429"/>
    <lineage>
        <taxon>Bacteria</taxon>
        <taxon>Pseudomonadati</taxon>
        <taxon>Bacteroidota</taxon>
        <taxon>Cytophagia</taxon>
        <taxon>Cytophagales</taxon>
        <taxon>Cyclobacteriaceae</taxon>
        <taxon>Cyclobacterium</taxon>
    </lineage>
</organism>
<evidence type="ECO:0000256" key="1">
    <source>
        <dbReference type="SAM" id="SignalP"/>
    </source>
</evidence>
<keyword evidence="1" id="KW-0732">Signal</keyword>
<name>A0A512C705_9BACT</name>
<sequence>MKLKAIFISSVLLGLLLSCSNNNSKEKNYDESRELVPNPEGLKIDSFMLKEPQEIKSDLINIDKGLKEKFGDYFIGYNNGILSLCCFDDLAYPFGGNEKHDIQKYCPNFTDTTYKIEIKDELHDRTKLSNSTSELTLFSYTHDDNYSEYYIEDSSYFNTPKVKLENGLQIGMGKKEVFEKYFTSSNDSIFNTLELIAVCPDERGELYTQYRFAGDTLNSIFFGYLKIN</sequence>
<feature type="signal peptide" evidence="1">
    <location>
        <begin position="1"/>
        <end position="24"/>
    </location>
</feature>
<evidence type="ECO:0000313" key="2">
    <source>
        <dbReference type="EMBL" id="GEO19940.1"/>
    </source>
</evidence>
<dbReference type="Proteomes" id="UP000321301">
    <property type="component" value="Unassembled WGS sequence"/>
</dbReference>
<keyword evidence="3" id="KW-1185">Reference proteome</keyword>
<feature type="chain" id="PRO_5021972878" description="Lipoprotein" evidence="1">
    <location>
        <begin position="25"/>
        <end position="228"/>
    </location>
</feature>
<protein>
    <recommendedName>
        <fullName evidence="4">Lipoprotein</fullName>
    </recommendedName>
</protein>
<dbReference type="RefSeq" id="WP_020890153.1">
    <property type="nucleotide sequence ID" value="NZ_BJYV01000001.1"/>
</dbReference>
<gene>
    <name evidence="2" type="ORF">CQA01_04740</name>
</gene>
<comment type="caution">
    <text evidence="2">The sequence shown here is derived from an EMBL/GenBank/DDBJ whole genome shotgun (WGS) entry which is preliminary data.</text>
</comment>
<reference evidence="2 3" key="1">
    <citation type="submission" date="2019-07" db="EMBL/GenBank/DDBJ databases">
        <title>Whole genome shotgun sequence of Cyclobacterium qasimii NBRC 106168.</title>
        <authorList>
            <person name="Hosoyama A."/>
            <person name="Uohara A."/>
            <person name="Ohji S."/>
            <person name="Ichikawa N."/>
        </authorList>
    </citation>
    <scope>NUCLEOTIDE SEQUENCE [LARGE SCALE GENOMIC DNA]</scope>
    <source>
        <strain evidence="2 3">NBRC 106168</strain>
    </source>
</reference>
<dbReference type="AlphaFoldDB" id="A0A512C705"/>
<accession>A0A512C705</accession>
<proteinExistence type="predicted"/>
<evidence type="ECO:0000313" key="3">
    <source>
        <dbReference type="Proteomes" id="UP000321301"/>
    </source>
</evidence>
<evidence type="ECO:0008006" key="4">
    <source>
        <dbReference type="Google" id="ProtNLM"/>
    </source>
</evidence>
<dbReference type="PROSITE" id="PS51257">
    <property type="entry name" value="PROKAR_LIPOPROTEIN"/>
    <property type="match status" value="1"/>
</dbReference>